<dbReference type="SUPFAM" id="SSF55785">
    <property type="entry name" value="PYP-like sensor domain (PAS domain)"/>
    <property type="match status" value="1"/>
</dbReference>
<dbReference type="EMBL" id="JALLBG020000079">
    <property type="protein sequence ID" value="KAL3766897.1"/>
    <property type="molecule type" value="Genomic_DNA"/>
</dbReference>
<gene>
    <name evidence="4" type="ORF">ACHAWU_007987</name>
</gene>
<dbReference type="Proteomes" id="UP001530293">
    <property type="component" value="Unassembled WGS sequence"/>
</dbReference>
<evidence type="ECO:0000259" key="3">
    <source>
        <dbReference type="PROSITE" id="PS50112"/>
    </source>
</evidence>
<feature type="compositionally biased region" description="Polar residues" evidence="2">
    <location>
        <begin position="316"/>
        <end position="325"/>
    </location>
</feature>
<evidence type="ECO:0000256" key="2">
    <source>
        <dbReference type="SAM" id="MobiDB-lite"/>
    </source>
</evidence>
<dbReference type="Pfam" id="PF00989">
    <property type="entry name" value="PAS"/>
    <property type="match status" value="1"/>
</dbReference>
<name>A0ABD3MXB4_9STRA</name>
<evidence type="ECO:0000256" key="1">
    <source>
        <dbReference type="SAM" id="Coils"/>
    </source>
</evidence>
<dbReference type="CDD" id="cd14686">
    <property type="entry name" value="bZIP"/>
    <property type="match status" value="1"/>
</dbReference>
<dbReference type="Gene3D" id="3.30.450.20">
    <property type="entry name" value="PAS domain"/>
    <property type="match status" value="1"/>
</dbReference>
<feature type="domain" description="PAS" evidence="3">
    <location>
        <begin position="165"/>
        <end position="235"/>
    </location>
</feature>
<organism evidence="4 5">
    <name type="scientific">Discostella pseudostelligera</name>
    <dbReference type="NCBI Taxonomy" id="259834"/>
    <lineage>
        <taxon>Eukaryota</taxon>
        <taxon>Sar</taxon>
        <taxon>Stramenopiles</taxon>
        <taxon>Ochrophyta</taxon>
        <taxon>Bacillariophyta</taxon>
        <taxon>Coscinodiscophyceae</taxon>
        <taxon>Thalassiosirophycidae</taxon>
        <taxon>Stephanodiscales</taxon>
        <taxon>Stephanodiscaceae</taxon>
        <taxon>Discostella</taxon>
    </lineage>
</organism>
<protein>
    <recommendedName>
        <fullName evidence="3">PAS domain-containing protein</fullName>
    </recommendedName>
</protein>
<comment type="caution">
    <text evidence="4">The sequence shown here is derived from an EMBL/GenBank/DDBJ whole genome shotgun (WGS) entry which is preliminary data.</text>
</comment>
<evidence type="ECO:0000313" key="5">
    <source>
        <dbReference type="Proteomes" id="UP001530293"/>
    </source>
</evidence>
<feature type="compositionally biased region" description="Low complexity" evidence="2">
    <location>
        <begin position="56"/>
        <end position="69"/>
    </location>
</feature>
<keyword evidence="1" id="KW-0175">Coiled coil</keyword>
<feature type="region of interest" description="Disordered" evidence="2">
    <location>
        <begin position="316"/>
        <end position="357"/>
    </location>
</feature>
<proteinExistence type="predicted"/>
<dbReference type="InterPro" id="IPR035965">
    <property type="entry name" value="PAS-like_dom_sf"/>
</dbReference>
<accession>A0ABD3MXB4</accession>
<keyword evidence="5" id="KW-1185">Reference proteome</keyword>
<dbReference type="SMART" id="SM00091">
    <property type="entry name" value="PAS"/>
    <property type="match status" value="1"/>
</dbReference>
<dbReference type="PROSITE" id="PS50112">
    <property type="entry name" value="PAS"/>
    <property type="match status" value="1"/>
</dbReference>
<feature type="coiled-coil region" evidence="1">
    <location>
        <begin position="133"/>
        <end position="176"/>
    </location>
</feature>
<dbReference type="InterPro" id="IPR000014">
    <property type="entry name" value="PAS"/>
</dbReference>
<reference evidence="4 5" key="1">
    <citation type="submission" date="2024-10" db="EMBL/GenBank/DDBJ databases">
        <title>Updated reference genomes for cyclostephanoid diatoms.</title>
        <authorList>
            <person name="Roberts W.R."/>
            <person name="Alverson A.J."/>
        </authorList>
    </citation>
    <scope>NUCLEOTIDE SEQUENCE [LARGE SCALE GENOMIC DNA]</scope>
    <source>
        <strain evidence="4 5">AJA232-27</strain>
    </source>
</reference>
<dbReference type="SUPFAM" id="SSF57959">
    <property type="entry name" value="Leucine zipper domain"/>
    <property type="match status" value="1"/>
</dbReference>
<dbReference type="InterPro" id="IPR013767">
    <property type="entry name" value="PAS_fold"/>
</dbReference>
<sequence length="357" mass="38946">MQVQQQQPVNAYYGQGLQALAAQLLVAQQQHFTPSSPAVSLSPAVSSTAAYQAVNNSNSQTTQISSPSTLAMPPPPSKVVPTLPLSNFFSNCTGSTSVGIGDSSCKTSSATMQSNAASKQPPIHDIISEWEDKKQAKRAANRLSAHLSRKRKKVFMEDLKDENSELRRKEQILRSIPDLIVVFDSSGLISFVSHSVTRFMNYTVEELEETSFWDKLSEESIRLIKSAFMDALAVKRNPDEDCTPLVNGESIPVTLIQKDGDDEGATRGDDDRDRHLLVSLKGVVHFGGEYPECVCSIRPEALPAFNVMNSAAKDTSRTASTTTCISRKRQEQESGDPALVKEAAPSHQVSDIESEKS</sequence>
<dbReference type="InterPro" id="IPR046347">
    <property type="entry name" value="bZIP_sf"/>
</dbReference>
<dbReference type="CDD" id="cd00130">
    <property type="entry name" value="PAS"/>
    <property type="match status" value="1"/>
</dbReference>
<feature type="region of interest" description="Disordered" evidence="2">
    <location>
        <begin position="56"/>
        <end position="75"/>
    </location>
</feature>
<dbReference type="NCBIfam" id="TIGR00229">
    <property type="entry name" value="sensory_box"/>
    <property type="match status" value="1"/>
</dbReference>
<evidence type="ECO:0000313" key="4">
    <source>
        <dbReference type="EMBL" id="KAL3766897.1"/>
    </source>
</evidence>
<dbReference type="AlphaFoldDB" id="A0ABD3MXB4"/>